<gene>
    <name evidence="3" type="ORF">DFJ67_4798</name>
</gene>
<sequence length="626" mass="65693">MVNVDRLTRLSAFFASPRGHRVRLGLAVVAAVAAVILVQPRWWGRVALAVGGFLVAIWPVVLLLLVAALLAGLWWLGRPPPARRRQRPAGARLPLFVHVGLLLVLALVVAVLVGFLLWQAFGRPDVGNPVPTPLPTGTPVVGSGRWTTQNTLDALKIVLSIVGGLGAVVALTVAYRRQQHGEAAEYREDTRLFTERFAKAAELLGDTQAAVRLAGVYAMAALADDWADGRQSCIDVLCAYLRMPHTAPAPPGEPDAHPGPAPSRDPRDEREVRHTVLRLVRDHLRLPVDRDASWHGHSFDFTGALFDGGDLSGITLDGTTQLNFAGATFADGRMSFVAADFAGGAVFFEGARFAGGRVSFGAARFAGSDVDFTTARFSGGDVAFEHAEFVGGALSFERAEVSAGAISFEEAEFSGGDISFQQVEYSGGKVSFARAAFSGPTVDLSRARFSGCAVSFEEARLFEGEISLEQAEFSDGEVSFVGAMLVGGAVSFRRATFAGGEVYFEGARFTASAASFQQAAFSGGEVSFREAAFEGGAVSFLDAVFASGKVSFAGAEFSAGEVSFAGAEFAGGEVSFLDAEFSGGAVVLEGSVVTDDVADSGPLFDPNLADSPPPGLRLPAAARAAS</sequence>
<dbReference type="AlphaFoldDB" id="A0A3D9ZPJ2"/>
<feature type="compositionally biased region" description="Pro residues" evidence="1">
    <location>
        <begin position="247"/>
        <end position="263"/>
    </location>
</feature>
<evidence type="ECO:0000256" key="2">
    <source>
        <dbReference type="SAM" id="Phobius"/>
    </source>
</evidence>
<feature type="region of interest" description="Disordered" evidence="1">
    <location>
        <begin position="247"/>
        <end position="270"/>
    </location>
</feature>
<dbReference type="EMBL" id="QUMQ01000001">
    <property type="protein sequence ID" value="REF98779.1"/>
    <property type="molecule type" value="Genomic_DNA"/>
</dbReference>
<feature type="compositionally biased region" description="Low complexity" evidence="1">
    <location>
        <begin position="617"/>
        <end position="626"/>
    </location>
</feature>
<evidence type="ECO:0000313" key="3">
    <source>
        <dbReference type="EMBL" id="REF98779.1"/>
    </source>
</evidence>
<name>A0A3D9ZPJ2_9ACTN</name>
<keyword evidence="4" id="KW-1185">Reference proteome</keyword>
<feature type="transmembrane region" description="Helical" evidence="2">
    <location>
        <begin position="21"/>
        <end position="40"/>
    </location>
</feature>
<keyword evidence="2" id="KW-0472">Membrane</keyword>
<feature type="transmembrane region" description="Helical" evidence="2">
    <location>
        <begin position="46"/>
        <end position="75"/>
    </location>
</feature>
<proteinExistence type="predicted"/>
<comment type="caution">
    <text evidence="3">The sequence shown here is derived from an EMBL/GenBank/DDBJ whole genome shotgun (WGS) entry which is preliminary data.</text>
</comment>
<feature type="transmembrane region" description="Helical" evidence="2">
    <location>
        <begin position="95"/>
        <end position="121"/>
    </location>
</feature>
<protein>
    <submittedName>
        <fullName evidence="3">Pentapeptide repeat protein</fullName>
    </submittedName>
</protein>
<keyword evidence="2" id="KW-0812">Transmembrane</keyword>
<dbReference type="Proteomes" id="UP000256913">
    <property type="component" value="Unassembled WGS sequence"/>
</dbReference>
<evidence type="ECO:0000256" key="1">
    <source>
        <dbReference type="SAM" id="MobiDB-lite"/>
    </source>
</evidence>
<accession>A0A3D9ZPJ2</accession>
<organism evidence="3 4">
    <name type="scientific">Asanoa ferruginea</name>
    <dbReference type="NCBI Taxonomy" id="53367"/>
    <lineage>
        <taxon>Bacteria</taxon>
        <taxon>Bacillati</taxon>
        <taxon>Actinomycetota</taxon>
        <taxon>Actinomycetes</taxon>
        <taxon>Micromonosporales</taxon>
        <taxon>Micromonosporaceae</taxon>
        <taxon>Asanoa</taxon>
    </lineage>
</organism>
<reference evidence="3 4" key="1">
    <citation type="submission" date="2018-08" db="EMBL/GenBank/DDBJ databases">
        <title>Sequencing the genomes of 1000 actinobacteria strains.</title>
        <authorList>
            <person name="Klenk H.-P."/>
        </authorList>
    </citation>
    <scope>NUCLEOTIDE SEQUENCE [LARGE SCALE GENOMIC DNA]</scope>
    <source>
        <strain evidence="3 4">DSM 44099</strain>
    </source>
</reference>
<feature type="region of interest" description="Disordered" evidence="1">
    <location>
        <begin position="603"/>
        <end position="626"/>
    </location>
</feature>
<evidence type="ECO:0000313" key="4">
    <source>
        <dbReference type="Proteomes" id="UP000256913"/>
    </source>
</evidence>
<keyword evidence="2" id="KW-1133">Transmembrane helix</keyword>